<feature type="compositionally biased region" description="Low complexity" evidence="6">
    <location>
        <begin position="1312"/>
        <end position="1338"/>
    </location>
</feature>
<dbReference type="GO" id="GO:0003729">
    <property type="term" value="F:mRNA binding"/>
    <property type="evidence" value="ECO:0007669"/>
    <property type="project" value="TreeGrafter"/>
</dbReference>
<comment type="similarity">
    <text evidence="2">Belongs to the THOC2 family.</text>
</comment>
<dbReference type="PANTHER" id="PTHR21597:SF0">
    <property type="entry name" value="THO COMPLEX SUBUNIT 2"/>
    <property type="match status" value="1"/>
</dbReference>
<feature type="region of interest" description="Disordered" evidence="6">
    <location>
        <begin position="1308"/>
        <end position="1601"/>
    </location>
</feature>
<evidence type="ECO:0000256" key="4">
    <source>
        <dbReference type="ARBA" id="ARBA00023242"/>
    </source>
</evidence>
<evidence type="ECO:0000256" key="2">
    <source>
        <dbReference type="ARBA" id="ARBA00007857"/>
    </source>
</evidence>
<gene>
    <name evidence="10" type="ORF">C6P40_002245</name>
</gene>
<feature type="compositionally biased region" description="Low complexity" evidence="6">
    <location>
        <begin position="1510"/>
        <end position="1555"/>
    </location>
</feature>
<evidence type="ECO:0000313" key="11">
    <source>
        <dbReference type="Proteomes" id="UP000697127"/>
    </source>
</evidence>
<feature type="compositionally biased region" description="Low complexity" evidence="6">
    <location>
        <begin position="1346"/>
        <end position="1359"/>
    </location>
</feature>
<feature type="domain" description="THO complex subunitTHOC2 C-terminal" evidence="7">
    <location>
        <begin position="888"/>
        <end position="1188"/>
    </location>
</feature>
<feature type="compositionally biased region" description="Low complexity" evidence="6">
    <location>
        <begin position="1431"/>
        <end position="1443"/>
    </location>
</feature>
<name>A0A9P6WQU3_9ASCO</name>
<dbReference type="Proteomes" id="UP000697127">
    <property type="component" value="Unassembled WGS sequence"/>
</dbReference>
<evidence type="ECO:0000259" key="9">
    <source>
        <dbReference type="Pfam" id="PF16134"/>
    </source>
</evidence>
<feature type="domain" description="THO complex subunit 2 N-terminal" evidence="9">
    <location>
        <begin position="30"/>
        <end position="444"/>
    </location>
</feature>
<feature type="domain" description="THO complex subunit 2 N-terminal" evidence="9">
    <location>
        <begin position="464"/>
        <end position="595"/>
    </location>
</feature>
<accession>A0A9P6WQU3</accession>
<evidence type="ECO:0000259" key="8">
    <source>
        <dbReference type="Pfam" id="PF11732"/>
    </source>
</evidence>
<dbReference type="InterPro" id="IPR021418">
    <property type="entry name" value="THO_THOC2_C"/>
</dbReference>
<protein>
    <recommendedName>
        <fullName evidence="3">THO complex subunit 2</fullName>
    </recommendedName>
</protein>
<dbReference type="Pfam" id="PF11732">
    <property type="entry name" value="Thoc2"/>
    <property type="match status" value="1"/>
</dbReference>
<dbReference type="GO" id="GO:0006406">
    <property type="term" value="P:mRNA export from nucleus"/>
    <property type="evidence" value="ECO:0007669"/>
    <property type="project" value="InterPro"/>
</dbReference>
<proteinExistence type="inferred from homology"/>
<feature type="domain" description="THO complex subunitTHOC2 N-terminal" evidence="8">
    <location>
        <begin position="601"/>
        <end position="675"/>
    </location>
</feature>
<comment type="caution">
    <text evidence="10">The sequence shown here is derived from an EMBL/GenBank/DDBJ whole genome shotgun (WGS) entry which is preliminary data.</text>
</comment>
<dbReference type="InterPro" id="IPR021726">
    <property type="entry name" value="THO_THOC2_N"/>
</dbReference>
<feature type="compositionally biased region" description="Pro residues" evidence="6">
    <location>
        <begin position="1556"/>
        <end position="1567"/>
    </location>
</feature>
<feature type="compositionally biased region" description="Basic and acidic residues" evidence="6">
    <location>
        <begin position="1420"/>
        <end position="1429"/>
    </location>
</feature>
<comment type="subcellular location">
    <subcellularLocation>
        <location evidence="1">Nucleus</location>
    </subcellularLocation>
</comment>
<evidence type="ECO:0000256" key="6">
    <source>
        <dbReference type="SAM" id="MobiDB-lite"/>
    </source>
</evidence>
<evidence type="ECO:0000256" key="3">
    <source>
        <dbReference type="ARBA" id="ARBA00019596"/>
    </source>
</evidence>
<sequence length="1601" mass="185404">MSAQLDQPSDPSFVQETLEKKFSYSWKFITDEYINSPSTGNIQLLEKLSNNEINTNEIFYEILLTVTEYSKRISNNKILHDLISVILSHYTKVENRAKISEDFIILASSFKSNSNLSLFIKESPIDIRFKILHLNKSILLSEKIFPEVGKYQYNDLRSRIFTVDSFSSLHEASEGYSKFISQLYSYIDLQPNDISNVPVLLKVLNRINAEYNLDNSRCFLLLLNILSHYIDSNKELVLEIFKNSLWWNESKYNFTIQTTIIDYLFNYVGIKCLELKLITLLIKYNILDFESIYNSLGPFDYSIIDSSSIKPIENTEFIQLYNTIKQETLKKSKLSNASALALAAPLLPDSDDEDVNESSSLKSTKIETKKIENVKLKEEISILEKAKLFRKLNFLEYLIEFEMIDQVLFILVQYPQIPLISNKIADLLNNILDKYITPFYLEYVDNLNISKSLIVINNNNNNNNNNPIKSIDDFLKFIIRFISFNKYKLARNSSLLTKLLRIMKHSLNINSKSSEFWLQFFRLNIFPCLSFTNNIPVINEAFEVFVNNYSLETRYNIYGEYQITVKQDEITKLNYDITEKKTRDLLKRLSVENVNIICRSLNKLCSINPIATSNAFITHIESYNSLIDLVCESSKFFNDYSWDVITFQLLNKLNSNREVIQNDGLNYSLWFSNLSQFIGKLGQLYPESFQLYPILINIIKSLQSNDFNILSTVKQLLDLMTGIKPTMNLTSKQIMKMNAETSLRKIAYISIQDNRENCFKSCIKLINIMVENNIFSEFFILLCHVFVNLIDLANDKPLKFVNQKCDEVSSLIHTFTSALDLNLNKNIFKKNMISLNELIKDYKIQPQWAFEIWRKTWSIEIIENNNKSDFIFDKIKDDLIETLYKLDWNLLNVKFYLTFWQLSLYDINFNDLSYMIEYSDLKSQITGNSMKLRQQQRILPQKEIRNLELKNQKLMSIISNIREDMLKHEKNSKLIMERLEFEKKNWFEDSDKNFQGNELNERIKKRSLIFLQSCALPRLQHSSFDAVFVSKFLFFFNQLKIPGYSLKYILDNLFMIDILPITLYINTTGETENLALFYQLTLEKLNEWWCNKEIYEKESFKFDENLDHSDYCKLLFKWHENLLKQILKSLDSKSYTTRNNAILFLKVILVNFPCVQELADPLTNKLEEIVENDGRDDITLASRALIGLIKFRESKFISVWDFYEMEIEEKEEAMKAKEEKNKIENERLKEIESKRLEEEKKEHEKLRSEKINNAPTKPYGLVGLSAKKPEVEKNTVVESLKIKENDSAKIDKSKSEVKKEVIVPLESMKKVSPPASTPSAPKSTTTNINSTSTVSITNLPKSPLGVTKTKVSTSQTSQTLSHIHAPKIPPQAKPSATLTASINASNARRDNGSNKTNNNNNNNNNNNSNNDNGGKWSRYNRNDQSRYYEDSNSGNGSNLIGNSPVTSGMERKNSSSNNHNNGKNQYYGGQQQKQQQQPKSQFQQPQQQQSDRGGGGQYMKHSNSHGGGYYKNRNNNNNNNNNSNNSNNSNNNNTNTNNNNNNYNNRNHSKSNASIPLPPPATPPPPSSSSSSAAASNSSTNNNKRRMPPLNDYMYKRSRRQ</sequence>
<dbReference type="Pfam" id="PF11262">
    <property type="entry name" value="Tho2"/>
    <property type="match status" value="1"/>
</dbReference>
<feature type="compositionally biased region" description="Low complexity" evidence="6">
    <location>
        <begin position="1454"/>
        <end position="1491"/>
    </location>
</feature>
<keyword evidence="11" id="KW-1185">Reference proteome</keyword>
<dbReference type="Pfam" id="PF16134">
    <property type="entry name" value="THOC2_N"/>
    <property type="match status" value="2"/>
</dbReference>
<evidence type="ECO:0000256" key="1">
    <source>
        <dbReference type="ARBA" id="ARBA00004123"/>
    </source>
</evidence>
<evidence type="ECO:0000259" key="7">
    <source>
        <dbReference type="Pfam" id="PF11262"/>
    </source>
</evidence>
<feature type="compositionally biased region" description="Polar residues" evidence="6">
    <location>
        <begin position="1374"/>
        <end position="1386"/>
    </location>
</feature>
<reference evidence="10" key="1">
    <citation type="submission" date="2020-11" db="EMBL/GenBank/DDBJ databases">
        <title>Kefir isolates.</title>
        <authorList>
            <person name="Marcisauskas S."/>
            <person name="Kim Y."/>
            <person name="Blasche S."/>
        </authorList>
    </citation>
    <scope>NUCLEOTIDE SEQUENCE</scope>
    <source>
        <strain evidence="10">Olga-1</strain>
    </source>
</reference>
<keyword evidence="4" id="KW-0539">Nucleus</keyword>
<feature type="compositionally biased region" description="Low complexity" evidence="6">
    <location>
        <begin position="1568"/>
        <end position="1582"/>
    </location>
</feature>
<dbReference type="InterPro" id="IPR040007">
    <property type="entry name" value="Tho2"/>
</dbReference>
<dbReference type="GO" id="GO:0000445">
    <property type="term" value="C:THO complex part of transcription export complex"/>
    <property type="evidence" value="ECO:0007669"/>
    <property type="project" value="TreeGrafter"/>
</dbReference>
<dbReference type="EMBL" id="PUHW01000025">
    <property type="protein sequence ID" value="KAG0690613.1"/>
    <property type="molecule type" value="Genomic_DNA"/>
</dbReference>
<keyword evidence="5" id="KW-0175">Coiled coil</keyword>
<dbReference type="InterPro" id="IPR032302">
    <property type="entry name" value="THOC2_N"/>
</dbReference>
<evidence type="ECO:0000313" key="10">
    <source>
        <dbReference type="EMBL" id="KAG0690613.1"/>
    </source>
</evidence>
<feature type="coiled-coil region" evidence="5">
    <location>
        <begin position="1200"/>
        <end position="1253"/>
    </location>
</feature>
<organism evidence="10 11">
    <name type="scientific">Pichia californica</name>
    <dbReference type="NCBI Taxonomy" id="460514"/>
    <lineage>
        <taxon>Eukaryota</taxon>
        <taxon>Fungi</taxon>
        <taxon>Dikarya</taxon>
        <taxon>Ascomycota</taxon>
        <taxon>Saccharomycotina</taxon>
        <taxon>Pichiomycetes</taxon>
        <taxon>Pichiales</taxon>
        <taxon>Pichiaceae</taxon>
        <taxon>Pichia</taxon>
    </lineage>
</organism>
<feature type="compositionally biased region" description="Low complexity" evidence="6">
    <location>
        <begin position="1393"/>
        <end position="1415"/>
    </location>
</feature>
<evidence type="ECO:0000256" key="5">
    <source>
        <dbReference type="SAM" id="Coils"/>
    </source>
</evidence>
<dbReference type="PANTHER" id="PTHR21597">
    <property type="entry name" value="THO2 PROTEIN"/>
    <property type="match status" value="1"/>
</dbReference>
<dbReference type="GO" id="GO:0006397">
    <property type="term" value="P:mRNA processing"/>
    <property type="evidence" value="ECO:0007669"/>
    <property type="project" value="InterPro"/>
</dbReference>